<dbReference type="InterPro" id="IPR045864">
    <property type="entry name" value="aa-tRNA-synth_II/BPL/LPL"/>
</dbReference>
<keyword evidence="2" id="KW-0547">Nucleotide-binding</keyword>
<dbReference type="NCBIfam" id="TIGR00121">
    <property type="entry name" value="birA_ligase"/>
    <property type="match status" value="1"/>
</dbReference>
<evidence type="ECO:0000256" key="1">
    <source>
        <dbReference type="ARBA" id="ARBA00022598"/>
    </source>
</evidence>
<keyword evidence="9" id="KW-1185">Reference proteome</keyword>
<dbReference type="InterPro" id="IPR004408">
    <property type="entry name" value="Biotin_CoA_COase_ligase"/>
</dbReference>
<evidence type="ECO:0000256" key="3">
    <source>
        <dbReference type="ARBA" id="ARBA00022840"/>
    </source>
</evidence>
<evidence type="ECO:0000256" key="4">
    <source>
        <dbReference type="ARBA" id="ARBA00023267"/>
    </source>
</evidence>
<dbReference type="InterPro" id="IPR008988">
    <property type="entry name" value="Transcriptional_repressor_C"/>
</dbReference>
<dbReference type="EC" id="6.3.4.15" evidence="5"/>
<evidence type="ECO:0000259" key="7">
    <source>
        <dbReference type="PROSITE" id="PS51733"/>
    </source>
</evidence>
<dbReference type="InterPro" id="IPR003142">
    <property type="entry name" value="BPL_C"/>
</dbReference>
<proteinExistence type="predicted"/>
<reference evidence="8 9" key="1">
    <citation type="submission" date="2021-04" db="EMBL/GenBank/DDBJ databases">
        <title>Genomics, taxonomy and metabolism of representatives of sulfur bacteria of the genus Thiothrix: Thiothrix fructosivorans QT, Thiothrix unzii A1T and three new species, Thiothrix subterranea sp. nov., Thiothrix litoralis sp. nov. and 'Candidatus Thiothrix anitrata' sp. nov.</title>
        <authorList>
            <person name="Ravin N.V."/>
            <person name="Smolyakov D."/>
            <person name="Rudenko T.S."/>
            <person name="Mardanov A.V."/>
            <person name="Beletsky A.V."/>
            <person name="Markov N.D."/>
            <person name="Fomenkov A.I."/>
            <person name="Roberts R.J."/>
            <person name="Karnachuk O.V."/>
            <person name="Novikov A."/>
            <person name="Grabovich M.Y."/>
        </authorList>
    </citation>
    <scope>NUCLEOTIDE SEQUENCE [LARGE SCALE GENOMIC DNA]</scope>
    <source>
        <strain evidence="8 9">AS</strain>
    </source>
</reference>
<dbReference type="Pfam" id="PF02237">
    <property type="entry name" value="BPL_C"/>
    <property type="match status" value="1"/>
</dbReference>
<dbReference type="CDD" id="cd16442">
    <property type="entry name" value="BPL"/>
    <property type="match status" value="1"/>
</dbReference>
<evidence type="ECO:0000256" key="5">
    <source>
        <dbReference type="ARBA" id="ARBA00024227"/>
    </source>
</evidence>
<organism evidence="8 9">
    <name type="scientific">Thiothrix litoralis</name>
    <dbReference type="NCBI Taxonomy" id="2891210"/>
    <lineage>
        <taxon>Bacteria</taxon>
        <taxon>Pseudomonadati</taxon>
        <taxon>Pseudomonadota</taxon>
        <taxon>Gammaproteobacteria</taxon>
        <taxon>Thiotrichales</taxon>
        <taxon>Thiotrichaceae</taxon>
        <taxon>Thiothrix</taxon>
    </lineage>
</organism>
<dbReference type="PROSITE" id="PS51733">
    <property type="entry name" value="BPL_LPL_CATALYTIC"/>
    <property type="match status" value="1"/>
</dbReference>
<dbReference type="Proteomes" id="UP000672039">
    <property type="component" value="Chromosome"/>
</dbReference>
<feature type="domain" description="BPL/LPL catalytic" evidence="7">
    <location>
        <begin position="23"/>
        <end position="196"/>
    </location>
</feature>
<dbReference type="Gene3D" id="2.30.30.100">
    <property type="match status" value="1"/>
</dbReference>
<evidence type="ECO:0000256" key="6">
    <source>
        <dbReference type="ARBA" id="ARBA00047846"/>
    </source>
</evidence>
<protein>
    <recommendedName>
        <fullName evidence="5">biotin--[biotin carboxyl-carrier protein] ligase</fullName>
        <ecNumber evidence="5">6.3.4.15</ecNumber>
    </recommendedName>
</protein>
<sequence length="261" mass="28580">MLPITEPLQASEIRRQLDSATLLALNDIHVFPELDSTNRWALQQGVCGDVCLAEQQSAGRGRRGRQWQSPSGVNVYLSVRWCFTPVPEHLPLLSLVTGLAVAEALEDCAIHGHGLKWPNDVYYDGKKLGGILLEAVGSLEQVVIGIGLNVNMLPEAGAEIDQPWTSLQQIAGKPVERNVLVSAVLQRLLKRLRGFSRLDMAQFQTDWQQRDVLLGRQVQALSGTEVLLGLASGINNQGQLIIEFNDGSIKNLSSADVSVRM</sequence>
<dbReference type="RefSeq" id="WP_210223052.1">
    <property type="nucleotide sequence ID" value="NZ_CP072801.1"/>
</dbReference>
<accession>A0ABX7WWG4</accession>
<dbReference type="InterPro" id="IPR004143">
    <property type="entry name" value="BPL_LPL_catalytic"/>
</dbReference>
<dbReference type="SUPFAM" id="SSF50037">
    <property type="entry name" value="C-terminal domain of transcriptional repressors"/>
    <property type="match status" value="1"/>
</dbReference>
<comment type="catalytic activity">
    <reaction evidence="6">
        <text>biotin + L-lysyl-[protein] + ATP = N(6)-biotinyl-L-lysyl-[protein] + AMP + diphosphate + H(+)</text>
        <dbReference type="Rhea" id="RHEA:11756"/>
        <dbReference type="Rhea" id="RHEA-COMP:9752"/>
        <dbReference type="Rhea" id="RHEA-COMP:10505"/>
        <dbReference type="ChEBI" id="CHEBI:15378"/>
        <dbReference type="ChEBI" id="CHEBI:29969"/>
        <dbReference type="ChEBI" id="CHEBI:30616"/>
        <dbReference type="ChEBI" id="CHEBI:33019"/>
        <dbReference type="ChEBI" id="CHEBI:57586"/>
        <dbReference type="ChEBI" id="CHEBI:83144"/>
        <dbReference type="ChEBI" id="CHEBI:456215"/>
        <dbReference type="EC" id="6.3.4.15"/>
    </reaction>
</comment>
<keyword evidence="4" id="KW-0092">Biotin</keyword>
<dbReference type="PANTHER" id="PTHR12835:SF5">
    <property type="entry name" value="BIOTIN--PROTEIN LIGASE"/>
    <property type="match status" value="1"/>
</dbReference>
<name>A0ABX7WWG4_9GAMM</name>
<dbReference type="PANTHER" id="PTHR12835">
    <property type="entry name" value="BIOTIN PROTEIN LIGASE"/>
    <property type="match status" value="1"/>
</dbReference>
<gene>
    <name evidence="8" type="ORF">J9253_01890</name>
</gene>
<dbReference type="GO" id="GO:0004077">
    <property type="term" value="F:biotin--[biotin carboxyl-carrier protein] ligase activity"/>
    <property type="evidence" value="ECO:0007669"/>
    <property type="project" value="UniProtKB-EC"/>
</dbReference>
<evidence type="ECO:0000313" key="9">
    <source>
        <dbReference type="Proteomes" id="UP000672039"/>
    </source>
</evidence>
<dbReference type="Pfam" id="PF03099">
    <property type="entry name" value="BPL_LplA_LipB"/>
    <property type="match status" value="1"/>
</dbReference>
<dbReference type="SUPFAM" id="SSF55681">
    <property type="entry name" value="Class II aaRS and biotin synthetases"/>
    <property type="match status" value="1"/>
</dbReference>
<dbReference type="Gene3D" id="3.30.930.10">
    <property type="entry name" value="Bira Bifunctional Protein, Domain 2"/>
    <property type="match status" value="1"/>
</dbReference>
<evidence type="ECO:0000256" key="2">
    <source>
        <dbReference type="ARBA" id="ARBA00022741"/>
    </source>
</evidence>
<evidence type="ECO:0000313" key="8">
    <source>
        <dbReference type="EMBL" id="QTR46728.1"/>
    </source>
</evidence>
<keyword evidence="1 8" id="KW-0436">Ligase</keyword>
<keyword evidence="3" id="KW-0067">ATP-binding</keyword>
<dbReference type="EMBL" id="CP072801">
    <property type="protein sequence ID" value="QTR46728.1"/>
    <property type="molecule type" value="Genomic_DNA"/>
</dbReference>